<evidence type="ECO:0000259" key="1">
    <source>
        <dbReference type="Pfam" id="PF12770"/>
    </source>
</evidence>
<dbReference type="Proteomes" id="UP000076096">
    <property type="component" value="Chromosome"/>
</dbReference>
<dbReference type="STRING" id="1783515.A4E84_00245"/>
<name>A0A143BS94_9ACTN</name>
<dbReference type="SUPFAM" id="SSF48452">
    <property type="entry name" value="TPR-like"/>
    <property type="match status" value="1"/>
</dbReference>
<protein>
    <recommendedName>
        <fullName evidence="1">CHAT domain-containing protein</fullName>
    </recommendedName>
</protein>
<dbReference type="KEGG" id="stsi:A4E84_00245"/>
<feature type="domain" description="CHAT" evidence="1">
    <location>
        <begin position="804"/>
        <end position="1090"/>
    </location>
</feature>
<evidence type="ECO:0000313" key="2">
    <source>
        <dbReference type="EMBL" id="AMW08117.1"/>
    </source>
</evidence>
<organism evidence="2 3">
    <name type="scientific">Streptomyces qaidamensis</name>
    <dbReference type="NCBI Taxonomy" id="1783515"/>
    <lineage>
        <taxon>Bacteria</taxon>
        <taxon>Bacillati</taxon>
        <taxon>Actinomycetota</taxon>
        <taxon>Actinomycetes</taxon>
        <taxon>Kitasatosporales</taxon>
        <taxon>Streptomycetaceae</taxon>
        <taxon>Streptomyces</taxon>
        <taxon>Streptomyces aurantiacus group</taxon>
    </lineage>
</organism>
<keyword evidence="3" id="KW-1185">Reference proteome</keyword>
<accession>A0A143BS94</accession>
<gene>
    <name evidence="2" type="ORF">A4E84_00245</name>
</gene>
<reference evidence="3" key="1">
    <citation type="submission" date="2016-04" db="EMBL/GenBank/DDBJ databases">
        <authorList>
            <person name="Zhang B."/>
        </authorList>
    </citation>
    <scope>NUCLEOTIDE SEQUENCE [LARGE SCALE GENOMIC DNA]</scope>
    <source>
        <strain evidence="3">S10</strain>
    </source>
</reference>
<dbReference type="Pfam" id="PF12770">
    <property type="entry name" value="CHAT"/>
    <property type="match status" value="1"/>
</dbReference>
<sequence>MTRESVLATVMERLKEFRATGNLKAVTGQAADAEAAALLDSRTHPTADWEVLCAVGLLHWDRYVALPETQGRDELTAAVRYLSPVYRQVPSIVPSQIAEFLDEVTTWHNQAVDLLEAAGTRDRHAIEEANLLLRRAVDYTSDLDPRLAGYLSTLSTGLMDLHICTGDLDVLAEAVSTGRQSLEAGTATGADNTTWGLYAFRLGQALHAWHERVDDLDALDESITLLRGAAAKSSLEDRPGRGFALSSALQARHERVGDPEALQEAIGLGRKALEATPDGHRDRWSSLAGLANALLVSYKEAGRPTVLEEAIGLYREAVERTPPGHQGRAATLSAAGIALRVRYDATGDLASLDDAIDKLREAGQAAHPGDPARPGFLTNLGHALVVRYRRVPHEATIREAVTAGRAAVGAIDDDDPRKPGLLVNLGSALMAWHEQSGDLAPLLEAPTVLSEAVARTPEQSPHRAMVLSQLGSTLRTIYQRTGDTHALAEAVRLERQAADATPASHPDRAKLLANLGIALSAQQQHALPGDTTASDQATAAFREATHISAAPPHIRLSSARAWGDLEARGNHWEEAAQGLSTAVSLLPRVAARHLWRSDQEHHLSRFPGLVSDAAAAALQNHNPERALDLLERGRGVLISQVLETRSEVTELRKHAPELAARYETLRRELESDLHAGAPPTSDSPAQEHGAVDRRYRTSLRWDSLMEEIRSRPEPELHHFLLPHGFDDLRTVARAGPVITVNVSDYRSDAIALTSDGILEVPLPALTREDVTTQVEDFVRAVGVAQDAQADIVERSDAEERVESVLGWLWDVLAEPVLTALGLTTSPASEQPWPRIWWSPTGPLNFLPLHAAGHHSRLDEGVPPTVMDRVISSYTPTLQTLHRARAKQPIGPNVPHLVVAMPHTPGQPDLPEAGEAVEILSRQYPGTTDPLVGPQATVDQVLSTLPGHAWAHFACHGWSDLNSPSESHLALHDGNLSVLKLSRLHIDDVELAFLSACSTQHGHPTLADEAIHIASAFQLIGYTHVIGTLWPIGVRTAMDLTGDVYTTLDSAAEHDATGAVGAARALSSAVRRARDKAPRVPTLWASYIHTGP</sequence>
<proteinExistence type="predicted"/>
<dbReference type="InterPro" id="IPR024983">
    <property type="entry name" value="CHAT_dom"/>
</dbReference>
<evidence type="ECO:0000313" key="3">
    <source>
        <dbReference type="Proteomes" id="UP000076096"/>
    </source>
</evidence>
<dbReference type="InterPro" id="IPR011990">
    <property type="entry name" value="TPR-like_helical_dom_sf"/>
</dbReference>
<dbReference type="RefSeq" id="WP_062924595.1">
    <property type="nucleotide sequence ID" value="NZ_CP015098.1"/>
</dbReference>
<dbReference type="Gene3D" id="1.25.40.10">
    <property type="entry name" value="Tetratricopeptide repeat domain"/>
    <property type="match status" value="2"/>
</dbReference>
<dbReference type="EMBL" id="CP015098">
    <property type="protein sequence ID" value="AMW08117.1"/>
    <property type="molecule type" value="Genomic_DNA"/>
</dbReference>
<dbReference type="AlphaFoldDB" id="A0A143BS94"/>